<dbReference type="GO" id="GO:0008948">
    <property type="term" value="F:oxaloacetate decarboxylase activity"/>
    <property type="evidence" value="ECO:0007669"/>
    <property type="project" value="TreeGrafter"/>
</dbReference>
<sequence length="245" mass="26076">MSSTRSNPTYASTPSHLLDALKQLSTCEASRSISDALVKLQIPSGGHVPDLQPFGANPTSAKDRLVGEVFTVQMVDANDSQAPKLDGGHFVDQALPGSIVFISSPHHIKSASLGGLLAAGLHVKGVQAVFIDGRCRDLPEIRTLGMPVWASSHSTLGQSPFTRPSTIQQPLTITHPHWPALTISPHDVLIADLDGVVVVPSTKVEQVVELAIKAKQVDQNCMNDILEGKGIAETFAKHRGKTGKH</sequence>
<dbReference type="SUPFAM" id="SSF89562">
    <property type="entry name" value="RraA-like"/>
    <property type="match status" value="1"/>
</dbReference>
<feature type="binding site" evidence="1">
    <location>
        <position position="137"/>
    </location>
    <ligand>
        <name>Mg(2+)</name>
        <dbReference type="ChEBI" id="CHEBI:18420"/>
    </ligand>
</feature>
<proteinExistence type="predicted"/>
<evidence type="ECO:0000313" key="3">
    <source>
        <dbReference type="Proteomes" id="UP000249723"/>
    </source>
</evidence>
<keyword evidence="1" id="KW-0460">Magnesium</keyword>
<dbReference type="Pfam" id="PF03737">
    <property type="entry name" value="RraA-like"/>
    <property type="match status" value="1"/>
</dbReference>
<dbReference type="AlphaFoldDB" id="A0A2X0LAH1"/>
<dbReference type="OrthoDB" id="1476984at2759"/>
<dbReference type="STRING" id="289078.A0A2X0LAH1"/>
<accession>A0A2X0LAH1</accession>
<protein>
    <submittedName>
        <fullName evidence="2">BZ3500_MvSof-1268-A1-R1_Chr12-3g04070 protein</fullName>
    </submittedName>
</protein>
<dbReference type="PANTHER" id="PTHR33254">
    <property type="entry name" value="4-HYDROXY-4-METHYL-2-OXOGLUTARATE ALDOLASE 3-RELATED"/>
    <property type="match status" value="1"/>
</dbReference>
<dbReference type="GO" id="GO:0046872">
    <property type="term" value="F:metal ion binding"/>
    <property type="evidence" value="ECO:0007669"/>
    <property type="project" value="UniProtKB-KW"/>
</dbReference>
<comment type="cofactor">
    <cofactor evidence="1">
        <name>Mg(2+)</name>
        <dbReference type="ChEBI" id="CHEBI:18420"/>
    </cofactor>
</comment>
<dbReference type="PANTHER" id="PTHR33254:SF4">
    <property type="entry name" value="4-HYDROXY-4-METHYL-2-OXOGLUTARATE ALDOLASE 3-RELATED"/>
    <property type="match status" value="1"/>
</dbReference>
<name>A0A2X0LAH1_9BASI</name>
<evidence type="ECO:0000256" key="1">
    <source>
        <dbReference type="PIRSR" id="PIRSR605493-1"/>
    </source>
</evidence>
<dbReference type="Gene3D" id="3.50.30.40">
    <property type="entry name" value="Ribonuclease E inhibitor RraA/RraA-like"/>
    <property type="match status" value="1"/>
</dbReference>
<feature type="binding site" evidence="1">
    <location>
        <position position="136"/>
    </location>
    <ligand>
        <name>substrate</name>
    </ligand>
</feature>
<keyword evidence="3" id="KW-1185">Reference proteome</keyword>
<evidence type="ECO:0000313" key="2">
    <source>
        <dbReference type="EMBL" id="SCZ94721.1"/>
    </source>
</evidence>
<dbReference type="GO" id="GO:0047443">
    <property type="term" value="F:4-hydroxy-4-methyl-2-oxoglutarate aldolase activity"/>
    <property type="evidence" value="ECO:0007669"/>
    <property type="project" value="TreeGrafter"/>
</dbReference>
<dbReference type="CDD" id="cd16841">
    <property type="entry name" value="RraA_family"/>
    <property type="match status" value="1"/>
</dbReference>
<reference evidence="3" key="1">
    <citation type="submission" date="2016-10" db="EMBL/GenBank/DDBJ databases">
        <authorList>
            <person name="Jeantristanb JTB J.-T."/>
            <person name="Ricardo R."/>
        </authorList>
    </citation>
    <scope>NUCLEOTIDE SEQUENCE [LARGE SCALE GENOMIC DNA]</scope>
</reference>
<dbReference type="InterPro" id="IPR036704">
    <property type="entry name" value="RraA/RraA-like_sf"/>
</dbReference>
<keyword evidence="1" id="KW-0479">Metal-binding</keyword>
<dbReference type="EMBL" id="FMWP01000053">
    <property type="protein sequence ID" value="SCZ94721.1"/>
    <property type="molecule type" value="Genomic_DNA"/>
</dbReference>
<organism evidence="2 3">
    <name type="scientific">Microbotryum saponariae</name>
    <dbReference type="NCBI Taxonomy" id="289078"/>
    <lineage>
        <taxon>Eukaryota</taxon>
        <taxon>Fungi</taxon>
        <taxon>Dikarya</taxon>
        <taxon>Basidiomycota</taxon>
        <taxon>Pucciniomycotina</taxon>
        <taxon>Microbotryomycetes</taxon>
        <taxon>Microbotryales</taxon>
        <taxon>Microbotryaceae</taxon>
        <taxon>Microbotryum</taxon>
    </lineage>
</organism>
<gene>
    <name evidence="2" type="ORF">BZ3500_MVSOF-1268-A1-R1_CHR12-3G04070</name>
</gene>
<dbReference type="Proteomes" id="UP000249723">
    <property type="component" value="Unassembled WGS sequence"/>
</dbReference>
<feature type="binding site" evidence="1">
    <location>
        <begin position="114"/>
        <end position="117"/>
    </location>
    <ligand>
        <name>substrate</name>
    </ligand>
</feature>
<dbReference type="InterPro" id="IPR005493">
    <property type="entry name" value="RraA/RraA-like"/>
</dbReference>